<dbReference type="PANTHER" id="PTHR48081:SF30">
    <property type="entry name" value="ACETYL-HYDROLASE LIPR-RELATED"/>
    <property type="match status" value="1"/>
</dbReference>
<reference evidence="4" key="1">
    <citation type="submission" date="2021-02" db="EMBL/GenBank/DDBJ databases">
        <title>Genome sequence of Rhodospirillales sp. strain TMPK1 isolated from soil.</title>
        <authorList>
            <person name="Nakai R."/>
            <person name="Kusada H."/>
            <person name="Tamaki H."/>
        </authorList>
    </citation>
    <scope>NUCLEOTIDE SEQUENCE</scope>
    <source>
        <strain evidence="4">TMPK1</strain>
    </source>
</reference>
<dbReference type="SUPFAM" id="SSF53474">
    <property type="entry name" value="alpha/beta-Hydrolases"/>
    <property type="match status" value="1"/>
</dbReference>
<dbReference type="GO" id="GO:0004806">
    <property type="term" value="F:triacylglycerol lipase activity"/>
    <property type="evidence" value="ECO:0007669"/>
    <property type="project" value="TreeGrafter"/>
</dbReference>
<comment type="caution">
    <text evidence="4">The sequence shown here is derived from an EMBL/GenBank/DDBJ whole genome shotgun (WGS) entry which is preliminary data.</text>
</comment>
<proteinExistence type="inferred from homology"/>
<name>A0A8S8XB33_9PROT</name>
<evidence type="ECO:0000259" key="3">
    <source>
        <dbReference type="Pfam" id="PF07859"/>
    </source>
</evidence>
<evidence type="ECO:0000313" key="5">
    <source>
        <dbReference type="Proteomes" id="UP000681075"/>
    </source>
</evidence>
<dbReference type="EMBL" id="BOPV01000001">
    <property type="protein sequence ID" value="GIL38460.1"/>
    <property type="molecule type" value="Genomic_DNA"/>
</dbReference>
<dbReference type="Gene3D" id="3.40.50.1820">
    <property type="entry name" value="alpha/beta hydrolase"/>
    <property type="match status" value="1"/>
</dbReference>
<sequence length="296" mass="31742">MTLITSPRDENLEDVKALLREDAARQVRGIEEVRRGFDAKFTPLPVPPGCMIKPIANGEQITPTCGETGKAMLYHHGGGFTVGSRNSHRHFVARLAEGCGIVAFNMDYRLAPEHPYPAALDDAVANYEAILAKGFAPSDIVVAGESAGGNLTAALLLRLRDAGMPMPAGAYLLSPWLDLALRGASYQENGDSDPLFFQAAAKAYARGTPLDQALVSPLYADLTGLPPLLLQVSSDELMLSDSTDFARKAEAAGVAVTLQVWQNTVHAWPFLHAQLPLVAQAAIDYVAAWVRPVVRA</sequence>
<dbReference type="RefSeq" id="WP_420241487.1">
    <property type="nucleotide sequence ID" value="NZ_BOPV01000001.1"/>
</dbReference>
<dbReference type="Pfam" id="PF07859">
    <property type="entry name" value="Abhydrolase_3"/>
    <property type="match status" value="1"/>
</dbReference>
<organism evidence="4 5">
    <name type="scientific">Roseiterribacter gracilis</name>
    <dbReference type="NCBI Taxonomy" id="2812848"/>
    <lineage>
        <taxon>Bacteria</taxon>
        <taxon>Pseudomonadati</taxon>
        <taxon>Pseudomonadota</taxon>
        <taxon>Alphaproteobacteria</taxon>
        <taxon>Rhodospirillales</taxon>
        <taxon>Roseiterribacteraceae</taxon>
        <taxon>Roseiterribacter</taxon>
    </lineage>
</organism>
<dbReference type="InterPro" id="IPR029058">
    <property type="entry name" value="AB_hydrolase_fold"/>
</dbReference>
<feature type="domain" description="Alpha/beta hydrolase fold-3" evidence="3">
    <location>
        <begin position="72"/>
        <end position="268"/>
    </location>
</feature>
<keyword evidence="5" id="KW-1185">Reference proteome</keyword>
<evidence type="ECO:0000256" key="2">
    <source>
        <dbReference type="ARBA" id="ARBA00022801"/>
    </source>
</evidence>
<dbReference type="PANTHER" id="PTHR48081">
    <property type="entry name" value="AB HYDROLASE SUPERFAMILY PROTEIN C4A8.06C"/>
    <property type="match status" value="1"/>
</dbReference>
<dbReference type="InterPro" id="IPR013094">
    <property type="entry name" value="AB_hydrolase_3"/>
</dbReference>
<comment type="similarity">
    <text evidence="1">Belongs to the 'GDXG' lipolytic enzyme family.</text>
</comment>
<gene>
    <name evidence="4" type="ORF">TMPK1_06970</name>
</gene>
<evidence type="ECO:0000256" key="1">
    <source>
        <dbReference type="ARBA" id="ARBA00010515"/>
    </source>
</evidence>
<protein>
    <recommendedName>
        <fullName evidence="3">Alpha/beta hydrolase fold-3 domain-containing protein</fullName>
    </recommendedName>
</protein>
<dbReference type="Proteomes" id="UP000681075">
    <property type="component" value="Unassembled WGS sequence"/>
</dbReference>
<dbReference type="InterPro" id="IPR050300">
    <property type="entry name" value="GDXG_lipolytic_enzyme"/>
</dbReference>
<keyword evidence="2" id="KW-0378">Hydrolase</keyword>
<accession>A0A8S8XB33</accession>
<dbReference type="AlphaFoldDB" id="A0A8S8XB33"/>
<evidence type="ECO:0000313" key="4">
    <source>
        <dbReference type="EMBL" id="GIL38460.1"/>
    </source>
</evidence>